<dbReference type="AlphaFoldDB" id="A0A158CWI3"/>
<dbReference type="EMBL" id="FCOI02000028">
    <property type="protein sequence ID" value="SAK86286.1"/>
    <property type="molecule type" value="Genomic_DNA"/>
</dbReference>
<dbReference type="Pfam" id="PF04230">
    <property type="entry name" value="PS_pyruv_trans"/>
    <property type="match status" value="1"/>
</dbReference>
<gene>
    <name evidence="2" type="ORF">AWB76_06034</name>
</gene>
<evidence type="ECO:0000313" key="3">
    <source>
        <dbReference type="Proteomes" id="UP000054624"/>
    </source>
</evidence>
<reference evidence="3" key="1">
    <citation type="submission" date="2016-01" db="EMBL/GenBank/DDBJ databases">
        <authorList>
            <person name="Peeters Charlotte."/>
        </authorList>
    </citation>
    <scope>NUCLEOTIDE SEQUENCE [LARGE SCALE GENOMIC DNA]</scope>
</reference>
<dbReference type="OrthoDB" id="3199616at2"/>
<dbReference type="InterPro" id="IPR007345">
    <property type="entry name" value="Polysacch_pyruvyl_Trfase"/>
</dbReference>
<sequence>MKTVLVVNELDSTNIGDQAIFSGIESALLEQRCAVLAAGLQSGKWFGGERPANIAANHTAASSFAPMKRLKGVLRRLYLPIWTARYLLRACRDIRRIPNDALVMIGGGGVLMNNNYHFPLAIFLRTLIARICSRSIGFVGVSLGGHLNWMCRLLIKRSLLSADFVYVRDEITLSYLRETLKFPSAQIGPDCAFLGQPPAPTSIPASSTDSVPPEAELSVAINVMENSTGLSAMKFALYRQFISQLVVQNASRVKFIFFTTGWPADHGVAKDLAERLRESTNGAVKIEVAHVTNVNSLNLVLLHADLVIASRLHSAILSIKLELPPLCLNVSRKNSGFMNSIGLDDLVLDFTSPPPSLDALQSMAEANRGKIAEIVRRQRELGACMLNAVLSCEKQ</sequence>
<dbReference type="PANTHER" id="PTHR36836">
    <property type="entry name" value="COLANIC ACID BIOSYNTHESIS PROTEIN WCAK"/>
    <property type="match status" value="1"/>
</dbReference>
<dbReference type="Proteomes" id="UP000054624">
    <property type="component" value="Unassembled WGS sequence"/>
</dbReference>
<organism evidence="2 3">
    <name type="scientific">Caballeronia temeraria</name>
    <dbReference type="NCBI Taxonomy" id="1777137"/>
    <lineage>
        <taxon>Bacteria</taxon>
        <taxon>Pseudomonadati</taxon>
        <taxon>Pseudomonadota</taxon>
        <taxon>Betaproteobacteria</taxon>
        <taxon>Burkholderiales</taxon>
        <taxon>Burkholderiaceae</taxon>
        <taxon>Caballeronia</taxon>
    </lineage>
</organism>
<evidence type="ECO:0000313" key="2">
    <source>
        <dbReference type="EMBL" id="SAK86286.1"/>
    </source>
</evidence>
<dbReference type="RefSeq" id="WP_157696237.1">
    <property type="nucleotide sequence ID" value="NZ_FCOI02000028.1"/>
</dbReference>
<evidence type="ECO:0000259" key="1">
    <source>
        <dbReference type="Pfam" id="PF04230"/>
    </source>
</evidence>
<dbReference type="STRING" id="1777137.AWB76_06034"/>
<proteinExistence type="predicted"/>
<protein>
    <submittedName>
        <fullName evidence="2">Colanic acid biosynthesis protein</fullName>
    </submittedName>
</protein>
<dbReference type="PANTHER" id="PTHR36836:SF1">
    <property type="entry name" value="COLANIC ACID BIOSYNTHESIS PROTEIN WCAK"/>
    <property type="match status" value="1"/>
</dbReference>
<feature type="domain" description="Polysaccharide pyruvyl transferase" evidence="1">
    <location>
        <begin position="82"/>
        <end position="331"/>
    </location>
</feature>
<keyword evidence="3" id="KW-1185">Reference proteome</keyword>
<name>A0A158CWI3_9BURK</name>
<accession>A0A158CWI3</accession>